<dbReference type="EMBL" id="JBANMG010000001">
    <property type="protein sequence ID" value="KAK6957561.1"/>
    <property type="molecule type" value="Genomic_DNA"/>
</dbReference>
<dbReference type="InterPro" id="IPR023753">
    <property type="entry name" value="FAD/NAD-binding_dom"/>
</dbReference>
<dbReference type="Gene3D" id="3.50.50.60">
    <property type="entry name" value="FAD/NAD(P)-binding domain"/>
    <property type="match status" value="1"/>
</dbReference>
<accession>A0AAX6MZE0</accession>
<evidence type="ECO:0000313" key="3">
    <source>
        <dbReference type="EMBL" id="KAK6957561.1"/>
    </source>
</evidence>
<dbReference type="AlphaFoldDB" id="A0AAX6MZE0"/>
<organism evidence="3 4">
    <name type="scientific">Daldinia eschscholtzii</name>
    <dbReference type="NCBI Taxonomy" id="292717"/>
    <lineage>
        <taxon>Eukaryota</taxon>
        <taxon>Fungi</taxon>
        <taxon>Dikarya</taxon>
        <taxon>Ascomycota</taxon>
        <taxon>Pezizomycotina</taxon>
        <taxon>Sordariomycetes</taxon>
        <taxon>Xylariomycetidae</taxon>
        <taxon>Xylariales</taxon>
        <taxon>Hypoxylaceae</taxon>
        <taxon>Daldinia</taxon>
    </lineage>
</organism>
<dbReference type="InterPro" id="IPR036188">
    <property type="entry name" value="FAD/NAD-bd_sf"/>
</dbReference>
<keyword evidence="4" id="KW-1185">Reference proteome</keyword>
<feature type="domain" description="FAD/NAD(P)-binding" evidence="2">
    <location>
        <begin position="218"/>
        <end position="426"/>
    </location>
</feature>
<keyword evidence="1" id="KW-0560">Oxidoreductase</keyword>
<gene>
    <name evidence="3" type="ORF">Daesc_000348</name>
</gene>
<evidence type="ECO:0000256" key="1">
    <source>
        <dbReference type="ARBA" id="ARBA00023002"/>
    </source>
</evidence>
<evidence type="ECO:0000313" key="4">
    <source>
        <dbReference type="Proteomes" id="UP001369815"/>
    </source>
</evidence>
<dbReference type="InterPro" id="IPR050982">
    <property type="entry name" value="Auxin_biosynth/cation_transpt"/>
</dbReference>
<dbReference type="PRINTS" id="PR00368">
    <property type="entry name" value="FADPNR"/>
</dbReference>
<proteinExistence type="predicted"/>
<evidence type="ECO:0000259" key="2">
    <source>
        <dbReference type="Pfam" id="PF07992"/>
    </source>
</evidence>
<dbReference type="Pfam" id="PF07992">
    <property type="entry name" value="Pyr_redox_2"/>
    <property type="match status" value="1"/>
</dbReference>
<protein>
    <recommendedName>
        <fullName evidence="2">FAD/NAD(P)-binding domain-containing protein</fullName>
    </recommendedName>
</protein>
<dbReference type="SUPFAM" id="SSF51905">
    <property type="entry name" value="FAD/NAD(P)-binding domain"/>
    <property type="match status" value="2"/>
</dbReference>
<dbReference type="PANTHER" id="PTHR43539:SF68">
    <property type="entry name" value="FLAVIN-BINDING MONOOXYGENASE-LIKE PROTEIN (AFU_ORTHOLOGUE AFUA_4G09220)"/>
    <property type="match status" value="1"/>
</dbReference>
<sequence length="644" mass="72623">MGSLSGERQIRIGQTEVNLPAATYPNFLPPGDDVDPIMVATNWITSFEKFLQSQYLYPPRDIFFEESYWRDHLCFSWDFQTWHGPEAMNSFLGRLQSGCQFRRVSVYNSNDPDKRPQFVSVDHDGKVRGIQLYITVETDAGTGRGLVRLLQEAKSQIWKAFTVYTALVELRGHEESIGRRRKPGYLHDQLGSKHSNGFENWQGMRNAQKNFEGDLQPTVLIIGAGQAGLSAATRLTELGILCLVVDQHPRVGDCWRNRYLRLMLHDPVWYNHMPYLPFPVNWPVFAAKDKVAEFLESYAQLMDLNIWTSTILRHARWDDNNKQWEVTVERHHLPDGVTETRTLRPHHIIQATGINGEPKIPNVEGTNDFHGRICHSSQFRGAPPAGAGSLKRAVVIGSGVSGHDIAQDFFERGHHVTLVQRGPTCIDRTAYVYGQGLYSEDGPSTEDADFITHSVPLALLKRREIEKTDVHMLENREYFEGLERAGFSVDRGPDGAGISSPRRLLSRKFKFLQYAGGSYIDVGASQLIIDGHIKVQRGAVARITSRSLILDTGTELPADEIVFATGYSSMLETTKKIMGAEFAAKLGEVWGIDAAGELRSIWRRSGHPGYWFAGGNFALCRYYSKMLALQIKAIEEGIMDYKDM</sequence>
<reference evidence="3 4" key="1">
    <citation type="journal article" date="2024" name="Front Chem Biol">
        <title>Unveiling the potential of Daldinia eschscholtzii MFLUCC 19-0629 through bioactivity and bioinformatics studies for enhanced sustainable agriculture production.</title>
        <authorList>
            <person name="Brooks S."/>
            <person name="Weaver J.A."/>
            <person name="Klomchit A."/>
            <person name="Alharthi S.A."/>
            <person name="Onlamun T."/>
            <person name="Nurani R."/>
            <person name="Vong T.K."/>
            <person name="Alberti F."/>
            <person name="Greco C."/>
        </authorList>
    </citation>
    <scope>NUCLEOTIDE SEQUENCE [LARGE SCALE GENOMIC DNA]</scope>
    <source>
        <strain evidence="3">MFLUCC 19-0629</strain>
    </source>
</reference>
<comment type="caution">
    <text evidence="3">The sequence shown here is derived from an EMBL/GenBank/DDBJ whole genome shotgun (WGS) entry which is preliminary data.</text>
</comment>
<dbReference type="Proteomes" id="UP001369815">
    <property type="component" value="Unassembled WGS sequence"/>
</dbReference>
<name>A0AAX6MZE0_9PEZI</name>
<dbReference type="GO" id="GO:0004497">
    <property type="term" value="F:monooxygenase activity"/>
    <property type="evidence" value="ECO:0007669"/>
    <property type="project" value="TreeGrafter"/>
</dbReference>
<dbReference type="GO" id="GO:0050660">
    <property type="term" value="F:flavin adenine dinucleotide binding"/>
    <property type="evidence" value="ECO:0007669"/>
    <property type="project" value="TreeGrafter"/>
</dbReference>
<dbReference type="PRINTS" id="PR00411">
    <property type="entry name" value="PNDRDTASEI"/>
</dbReference>
<dbReference type="PANTHER" id="PTHR43539">
    <property type="entry name" value="FLAVIN-BINDING MONOOXYGENASE-LIKE PROTEIN (AFU_ORTHOLOGUE AFUA_4G09220)"/>
    <property type="match status" value="1"/>
</dbReference>